<proteinExistence type="predicted"/>
<gene>
    <name evidence="1" type="ORF">AVEN_79493_1</name>
</gene>
<evidence type="ECO:0000313" key="1">
    <source>
        <dbReference type="EMBL" id="GBM86485.1"/>
    </source>
</evidence>
<organism evidence="1 2">
    <name type="scientific">Araneus ventricosus</name>
    <name type="common">Orbweaver spider</name>
    <name type="synonym">Epeira ventricosa</name>
    <dbReference type="NCBI Taxonomy" id="182803"/>
    <lineage>
        <taxon>Eukaryota</taxon>
        <taxon>Metazoa</taxon>
        <taxon>Ecdysozoa</taxon>
        <taxon>Arthropoda</taxon>
        <taxon>Chelicerata</taxon>
        <taxon>Arachnida</taxon>
        <taxon>Araneae</taxon>
        <taxon>Araneomorphae</taxon>
        <taxon>Entelegynae</taxon>
        <taxon>Araneoidea</taxon>
        <taxon>Araneidae</taxon>
        <taxon>Araneus</taxon>
    </lineage>
</organism>
<protein>
    <submittedName>
        <fullName evidence="1">Uncharacterized protein</fullName>
    </submittedName>
</protein>
<sequence length="103" mass="11876">MFRPGAYGAPKEQVRRSTAMVHISRPSRVVETIFRRGYLRLGELSRRTGFSHIFNLVFWCVMDWDHWGQAPVKRRSDAGECHSGERSSLFPIVPGGFLERRLA</sequence>
<accession>A0A4Y2J9A0</accession>
<comment type="caution">
    <text evidence="1">The sequence shown here is derived from an EMBL/GenBank/DDBJ whole genome shotgun (WGS) entry which is preliminary data.</text>
</comment>
<keyword evidence="2" id="KW-1185">Reference proteome</keyword>
<dbReference type="Proteomes" id="UP000499080">
    <property type="component" value="Unassembled WGS sequence"/>
</dbReference>
<name>A0A4Y2J9A0_ARAVE</name>
<reference evidence="1 2" key="1">
    <citation type="journal article" date="2019" name="Sci. Rep.">
        <title>Orb-weaving spider Araneus ventricosus genome elucidates the spidroin gene catalogue.</title>
        <authorList>
            <person name="Kono N."/>
            <person name="Nakamura H."/>
            <person name="Ohtoshi R."/>
            <person name="Moran D.A.P."/>
            <person name="Shinohara A."/>
            <person name="Yoshida Y."/>
            <person name="Fujiwara M."/>
            <person name="Mori M."/>
            <person name="Tomita M."/>
            <person name="Arakawa K."/>
        </authorList>
    </citation>
    <scope>NUCLEOTIDE SEQUENCE [LARGE SCALE GENOMIC DNA]</scope>
</reference>
<dbReference type="EMBL" id="BGPR01109610">
    <property type="protein sequence ID" value="GBM86485.1"/>
    <property type="molecule type" value="Genomic_DNA"/>
</dbReference>
<dbReference type="AlphaFoldDB" id="A0A4Y2J9A0"/>
<evidence type="ECO:0000313" key="2">
    <source>
        <dbReference type="Proteomes" id="UP000499080"/>
    </source>
</evidence>